<dbReference type="EMBL" id="CP011454">
    <property type="protein sequence ID" value="AMW04314.1"/>
    <property type="molecule type" value="Genomic_DNA"/>
</dbReference>
<dbReference type="eggNOG" id="ENOG50345QV">
    <property type="taxonomic scope" value="Bacteria"/>
</dbReference>
<evidence type="ECO:0000313" key="4">
    <source>
        <dbReference type="Proteomes" id="UP000076404"/>
    </source>
</evidence>
<evidence type="ECO:0000256" key="1">
    <source>
        <dbReference type="SAM" id="Coils"/>
    </source>
</evidence>
<reference evidence="3 4" key="2">
    <citation type="journal article" date="2016" name="Environ. Microbiol. Rep.">
        <title>Metagenomic evidence for the presence of phototrophic Gemmatimonadetes bacteria in diverse environments.</title>
        <authorList>
            <person name="Zeng Y."/>
            <person name="Baumbach J."/>
            <person name="Barbosa E.G."/>
            <person name="Azevedo V."/>
            <person name="Zhang C."/>
            <person name="Koblizek M."/>
        </authorList>
    </citation>
    <scope>NUCLEOTIDE SEQUENCE [LARGE SCALE GENOMIC DNA]</scope>
    <source>
        <strain evidence="3 4">AP64</strain>
    </source>
</reference>
<proteinExistence type="predicted"/>
<feature type="region of interest" description="Disordered" evidence="2">
    <location>
        <begin position="148"/>
        <end position="175"/>
    </location>
</feature>
<dbReference type="OrthoDB" id="9940846at2"/>
<evidence type="ECO:0000313" key="3">
    <source>
        <dbReference type="EMBL" id="AMW04314.1"/>
    </source>
</evidence>
<reference evidence="3 4" key="1">
    <citation type="journal article" date="2014" name="Proc. Natl. Acad. Sci. U.S.A.">
        <title>Functional type 2 photosynthetic reaction centers found in the rare bacterial phylum Gemmatimonadetes.</title>
        <authorList>
            <person name="Zeng Y."/>
            <person name="Feng F."/>
            <person name="Medova H."/>
            <person name="Dean J."/>
            <person name="Koblizek M."/>
        </authorList>
    </citation>
    <scope>NUCLEOTIDE SEQUENCE [LARGE SCALE GENOMIC DNA]</scope>
    <source>
        <strain evidence="3 4">AP64</strain>
    </source>
</reference>
<keyword evidence="1" id="KW-0175">Coiled coil</keyword>
<dbReference type="Proteomes" id="UP000076404">
    <property type="component" value="Chromosome"/>
</dbReference>
<protein>
    <recommendedName>
        <fullName evidence="5">PspA/IM30 family protein</fullName>
    </recommendedName>
</protein>
<sequence>MFDELRDSLRHLSSRLDPDERRRMSGGMRDAMVHAKLAIQDLRTALTTTEARLRTEQAELETVRRRQGLAAQIDDQETVAIAERFAAQHAERVAVLEAKRMVQQQELDLAEREYESMSADLKRIMSGFAPEASSPDAAARREVEALLSDDPLAAVDGAELPPAPRRSRAEREADAEARLADLKRQFGK</sequence>
<accession>A0A143BIQ3</accession>
<dbReference type="AlphaFoldDB" id="A0A143BIQ3"/>
<feature type="coiled-coil region" evidence="1">
    <location>
        <begin position="93"/>
        <end position="120"/>
    </location>
</feature>
<dbReference type="STRING" id="1379270.GEMMAAP_04595"/>
<organism evidence="3 4">
    <name type="scientific">Gemmatimonas phototrophica</name>
    <dbReference type="NCBI Taxonomy" id="1379270"/>
    <lineage>
        <taxon>Bacteria</taxon>
        <taxon>Pseudomonadati</taxon>
        <taxon>Gemmatimonadota</taxon>
        <taxon>Gemmatimonadia</taxon>
        <taxon>Gemmatimonadales</taxon>
        <taxon>Gemmatimonadaceae</taxon>
        <taxon>Gemmatimonas</taxon>
    </lineage>
</organism>
<evidence type="ECO:0008006" key="5">
    <source>
        <dbReference type="Google" id="ProtNLM"/>
    </source>
</evidence>
<keyword evidence="4" id="KW-1185">Reference proteome</keyword>
<dbReference type="RefSeq" id="WP_026850043.1">
    <property type="nucleotide sequence ID" value="NZ_CP011454.1"/>
</dbReference>
<evidence type="ECO:0000256" key="2">
    <source>
        <dbReference type="SAM" id="MobiDB-lite"/>
    </source>
</evidence>
<gene>
    <name evidence="3" type="ORF">GEMMAAP_04595</name>
</gene>
<name>A0A143BIQ3_9BACT</name>
<feature type="coiled-coil region" evidence="1">
    <location>
        <begin position="39"/>
        <end position="66"/>
    </location>
</feature>
<dbReference type="KEGG" id="gph:GEMMAAP_04595"/>